<evidence type="ECO:0000256" key="5">
    <source>
        <dbReference type="PROSITE-ProRule" id="PRU01240"/>
    </source>
</evidence>
<dbReference type="InterPro" id="IPR000209">
    <property type="entry name" value="Peptidase_S8/S53_dom"/>
</dbReference>
<organism evidence="8 9">
    <name type="scientific">Pedobacter yulinensis</name>
    <dbReference type="NCBI Taxonomy" id="2126353"/>
    <lineage>
        <taxon>Bacteria</taxon>
        <taxon>Pseudomonadati</taxon>
        <taxon>Bacteroidota</taxon>
        <taxon>Sphingobacteriia</taxon>
        <taxon>Sphingobacteriales</taxon>
        <taxon>Sphingobacteriaceae</taxon>
        <taxon>Pedobacter</taxon>
    </lineage>
</organism>
<gene>
    <name evidence="8" type="ORF">C7T94_18430</name>
</gene>
<protein>
    <submittedName>
        <fullName evidence="8">Peptidase S8</fullName>
    </submittedName>
</protein>
<dbReference type="PROSITE" id="PS51892">
    <property type="entry name" value="SUBTILASE"/>
    <property type="match status" value="1"/>
</dbReference>
<keyword evidence="4 5" id="KW-0720">Serine protease</keyword>
<dbReference type="SUPFAM" id="SSF52743">
    <property type="entry name" value="Subtilisin-like"/>
    <property type="match status" value="1"/>
</dbReference>
<dbReference type="Proteomes" id="UP000240912">
    <property type="component" value="Unassembled WGS sequence"/>
</dbReference>
<dbReference type="GO" id="GO:0004252">
    <property type="term" value="F:serine-type endopeptidase activity"/>
    <property type="evidence" value="ECO:0007669"/>
    <property type="project" value="UniProtKB-UniRule"/>
</dbReference>
<accession>A0A2T3HGN6</accession>
<feature type="chain" id="PRO_5015718682" evidence="6">
    <location>
        <begin position="22"/>
        <end position="581"/>
    </location>
</feature>
<dbReference type="AlphaFoldDB" id="A0A2T3HGN6"/>
<dbReference type="PRINTS" id="PR00723">
    <property type="entry name" value="SUBTILISIN"/>
</dbReference>
<evidence type="ECO:0000256" key="2">
    <source>
        <dbReference type="ARBA" id="ARBA00022670"/>
    </source>
</evidence>
<dbReference type="OrthoDB" id="9798386at2"/>
<keyword evidence="9" id="KW-1185">Reference proteome</keyword>
<sequence length="581" mass="64745">MRFRRIIITACLALGSTVGFAQSKDVKLPANWFNLDLAENGYFGISTEKAYRELLKNKKPKEKIIVAVIDGGTDIGHEDLKNVLWTNKKEIAGNGKDDDGNGYIDDVHGWNFIGSKNGNLAYDNLELVRLMRVYAPKYQSTINSTPLDSTQREEFALFKRMTADYGKRYQDAYQTFAVIQAINKVIDSVSATTKKPVPTLQDIESYKANDEIEEQVKTIIRRGSKEDGSFEKFYKNMKKAYKDYDVMLNYNLNPKYDERAKLVGDDYNNASERYYGNNDVKGPNADHGSHVAGIIGAERNNNRGINGVASHISIMSIRVVPEGDERDKDVANGIRYAVDNGARVINMSFGKAYKWNKQVVDSAVKYAEQKGVLLVHAAGNENQNNDIESNFPNKFFESPEAIAYEKAHKKPALPARLPVAPSPNGVQPRPTPLSSLKPMVDSAKFSLPHASNWIEVGASAYADNEDLKASFSNYGKHTVDVFAPGFMINSTVPDSKYEEFDGTSMASPVVAGLSALILSYYPKLTPKQVREILMKSVVKVNHKVKYKNERDETVRVPFSDICVSGGVVNAYQALKLAETYK</sequence>
<dbReference type="PROSITE" id="PS00137">
    <property type="entry name" value="SUBTILASE_HIS"/>
    <property type="match status" value="1"/>
</dbReference>
<dbReference type="GO" id="GO:0006508">
    <property type="term" value="P:proteolysis"/>
    <property type="evidence" value="ECO:0007669"/>
    <property type="project" value="UniProtKB-KW"/>
</dbReference>
<dbReference type="InterPro" id="IPR015500">
    <property type="entry name" value="Peptidase_S8_subtilisin-rel"/>
</dbReference>
<dbReference type="Gene3D" id="3.40.50.200">
    <property type="entry name" value="Peptidase S8/S53 domain"/>
    <property type="match status" value="2"/>
</dbReference>
<feature type="domain" description="Peptidase S8/S53" evidence="7">
    <location>
        <begin position="62"/>
        <end position="539"/>
    </location>
</feature>
<evidence type="ECO:0000256" key="6">
    <source>
        <dbReference type="SAM" id="SignalP"/>
    </source>
</evidence>
<evidence type="ECO:0000259" key="7">
    <source>
        <dbReference type="Pfam" id="PF00082"/>
    </source>
</evidence>
<feature type="active site" description="Charge relay system" evidence="5">
    <location>
        <position position="70"/>
    </location>
</feature>
<comment type="caution">
    <text evidence="8">The sequence shown here is derived from an EMBL/GenBank/DDBJ whole genome shotgun (WGS) entry which is preliminary data.</text>
</comment>
<keyword evidence="2 5" id="KW-0645">Protease</keyword>
<keyword evidence="6" id="KW-0732">Signal</keyword>
<dbReference type="Pfam" id="PF00082">
    <property type="entry name" value="Peptidase_S8"/>
    <property type="match status" value="1"/>
</dbReference>
<dbReference type="InterPro" id="IPR034080">
    <property type="entry name" value="Protease_P7-like_dom"/>
</dbReference>
<feature type="active site" description="Charge relay system" evidence="5">
    <location>
        <position position="504"/>
    </location>
</feature>
<keyword evidence="3 5" id="KW-0378">Hydrolase</keyword>
<dbReference type="EMBL" id="PYLS01000009">
    <property type="protein sequence ID" value="PST81599.1"/>
    <property type="molecule type" value="Genomic_DNA"/>
</dbReference>
<evidence type="ECO:0000313" key="8">
    <source>
        <dbReference type="EMBL" id="PST81599.1"/>
    </source>
</evidence>
<dbReference type="InterPro" id="IPR022398">
    <property type="entry name" value="Peptidase_S8_His-AS"/>
</dbReference>
<dbReference type="PANTHER" id="PTHR43806:SF11">
    <property type="entry name" value="CEREVISIN-RELATED"/>
    <property type="match status" value="1"/>
</dbReference>
<dbReference type="CDD" id="cd07483">
    <property type="entry name" value="Peptidases_S8_Subtilisin_Novo-like"/>
    <property type="match status" value="1"/>
</dbReference>
<dbReference type="InterPro" id="IPR023828">
    <property type="entry name" value="Peptidase_S8_Ser-AS"/>
</dbReference>
<comment type="similarity">
    <text evidence="1 5">Belongs to the peptidase S8 family.</text>
</comment>
<name>A0A2T3HGN6_9SPHI</name>
<reference evidence="8 9" key="1">
    <citation type="submission" date="2018-03" db="EMBL/GenBank/DDBJ databases">
        <authorList>
            <person name="Keele B.F."/>
        </authorList>
    </citation>
    <scope>NUCLEOTIDE SEQUENCE [LARGE SCALE GENOMIC DNA]</scope>
    <source>
        <strain evidence="8 9">YL28-9</strain>
    </source>
</reference>
<feature type="active site" description="Charge relay system" evidence="5">
    <location>
        <position position="287"/>
    </location>
</feature>
<evidence type="ECO:0000256" key="3">
    <source>
        <dbReference type="ARBA" id="ARBA00022801"/>
    </source>
</evidence>
<evidence type="ECO:0000313" key="9">
    <source>
        <dbReference type="Proteomes" id="UP000240912"/>
    </source>
</evidence>
<proteinExistence type="inferred from homology"/>
<evidence type="ECO:0000256" key="1">
    <source>
        <dbReference type="ARBA" id="ARBA00011073"/>
    </source>
</evidence>
<dbReference type="RefSeq" id="WP_107217456.1">
    <property type="nucleotide sequence ID" value="NZ_KZ686273.1"/>
</dbReference>
<dbReference type="InterPro" id="IPR036852">
    <property type="entry name" value="Peptidase_S8/S53_dom_sf"/>
</dbReference>
<dbReference type="PANTHER" id="PTHR43806">
    <property type="entry name" value="PEPTIDASE S8"/>
    <property type="match status" value="1"/>
</dbReference>
<feature type="signal peptide" evidence="6">
    <location>
        <begin position="1"/>
        <end position="21"/>
    </location>
</feature>
<evidence type="ECO:0000256" key="4">
    <source>
        <dbReference type="ARBA" id="ARBA00022825"/>
    </source>
</evidence>
<dbReference type="PROSITE" id="PS00138">
    <property type="entry name" value="SUBTILASE_SER"/>
    <property type="match status" value="1"/>
</dbReference>
<dbReference type="InterPro" id="IPR050131">
    <property type="entry name" value="Peptidase_S8_subtilisin-like"/>
</dbReference>